<dbReference type="SUPFAM" id="SSF54909">
    <property type="entry name" value="Dimeric alpha+beta barrel"/>
    <property type="match status" value="1"/>
</dbReference>
<dbReference type="EMBL" id="VRMN01000011">
    <property type="protein sequence ID" value="KAA8491862.1"/>
    <property type="molecule type" value="Genomic_DNA"/>
</dbReference>
<evidence type="ECO:0000313" key="4">
    <source>
        <dbReference type="EMBL" id="KAA8491862.1"/>
    </source>
</evidence>
<dbReference type="Pfam" id="PF00294">
    <property type="entry name" value="PfkB"/>
    <property type="match status" value="1"/>
</dbReference>
<dbReference type="Gene3D" id="3.30.70.100">
    <property type="match status" value="1"/>
</dbReference>
<dbReference type="InterPro" id="IPR011008">
    <property type="entry name" value="Dimeric_a/b-barrel"/>
</dbReference>
<dbReference type="InterPro" id="IPR002173">
    <property type="entry name" value="Carboh/pur_kinase_PfkB_CS"/>
</dbReference>
<evidence type="ECO:0000259" key="3">
    <source>
        <dbReference type="PROSITE" id="PS51725"/>
    </source>
</evidence>
<evidence type="ECO:0000256" key="2">
    <source>
        <dbReference type="ARBA" id="ARBA00022777"/>
    </source>
</evidence>
<reference evidence="5" key="1">
    <citation type="journal article" date="2019" name="Nat. Commun.">
        <title>Expansion of phycobilisome linker gene families in mesophilic red algae.</title>
        <authorList>
            <person name="Lee J."/>
            <person name="Kim D."/>
            <person name="Bhattacharya D."/>
            <person name="Yoon H.S."/>
        </authorList>
    </citation>
    <scope>NUCLEOTIDE SEQUENCE [LARGE SCALE GENOMIC DNA]</scope>
    <source>
        <strain evidence="5">CCMP 1328</strain>
    </source>
</reference>
<keyword evidence="5" id="KW-1185">Reference proteome</keyword>
<proteinExistence type="predicted"/>
<dbReference type="PROSITE" id="PS00584">
    <property type="entry name" value="PFKB_KINASES_2"/>
    <property type="match status" value="1"/>
</dbReference>
<comment type="caution">
    <text evidence="4">The sequence shown here is derived from an EMBL/GenBank/DDBJ whole genome shotgun (WGS) entry which is preliminary data.</text>
</comment>
<dbReference type="OrthoDB" id="415590at2759"/>
<dbReference type="PANTHER" id="PTHR47826:SF1">
    <property type="entry name" value="OS03G0164700 PROTEIN"/>
    <property type="match status" value="1"/>
</dbReference>
<name>A0A5J4YLJ5_PORPP</name>
<dbReference type="InterPro" id="IPR007138">
    <property type="entry name" value="ABM_dom"/>
</dbReference>
<dbReference type="Pfam" id="PF03992">
    <property type="entry name" value="ABM"/>
    <property type="match status" value="1"/>
</dbReference>
<dbReference type="PANTHER" id="PTHR47826">
    <property type="entry name" value="OS03G0164700 PROTEIN"/>
    <property type="match status" value="1"/>
</dbReference>
<dbReference type="InterPro" id="IPR011611">
    <property type="entry name" value="PfkB_dom"/>
</dbReference>
<dbReference type="Gene3D" id="3.40.1190.20">
    <property type="match status" value="1"/>
</dbReference>
<dbReference type="PROSITE" id="PS51725">
    <property type="entry name" value="ABM"/>
    <property type="match status" value="1"/>
</dbReference>
<accession>A0A5J4YLJ5</accession>
<dbReference type="Proteomes" id="UP000324585">
    <property type="component" value="Unassembled WGS sequence"/>
</dbReference>
<protein>
    <submittedName>
        <fullName evidence="4">5-dehydro-2-deoxygluconokinase</fullName>
    </submittedName>
</protein>
<evidence type="ECO:0000313" key="5">
    <source>
        <dbReference type="Proteomes" id="UP000324585"/>
    </source>
</evidence>
<keyword evidence="2 4" id="KW-0418">Kinase</keyword>
<sequence>MIAFVPVAHAQRRAIFSRGCIPRDGTARCRKRAGSLTTMCMAVRYDLVTLGNVCVDLVVPARAFPIEPGVHQDMVAPASVTCGGAANALIVARRLGLNVAAIGHVGNDTLGQILTSQLHEHGINAKHLVVSPTQSTAACAIITDEDGNHTFIASNERPTAIYSDLTAIDPRTQEHHVPSEFRSALQAARALLIDGYALDDLTFPLLAGCVQIAKQNGALLIFDPQATTRHLAQTNRPLLDYMCSNASILSLTMEEAEDLVLYAGEVVSRTPSARAPTIARARDLCSLLSGKFPSTQYILIKCGAEGSCGLQCSAKPAAAEHAVFVHGIELGDRFVDSTGAGDSFVAAFIAGLLHNGLAPLENLLALANAAGAATCTARGAGPNCATFEAVAAFLPEKLSESLNAQPKDQYQNQPHCVLHVTLECPDAVESAFLKLANELAVHSRKEVGCISYSFARSCDNPRHFMVVERFASVEALDVHSNSEHFKRIVPRFEELGVRTLSAQKGVVVLEAEK</sequence>
<keyword evidence="1" id="KW-0808">Transferase</keyword>
<evidence type="ECO:0000256" key="1">
    <source>
        <dbReference type="ARBA" id="ARBA00022679"/>
    </source>
</evidence>
<organism evidence="4 5">
    <name type="scientific">Porphyridium purpureum</name>
    <name type="common">Red alga</name>
    <name type="synonym">Porphyridium cruentum</name>
    <dbReference type="NCBI Taxonomy" id="35688"/>
    <lineage>
        <taxon>Eukaryota</taxon>
        <taxon>Rhodophyta</taxon>
        <taxon>Bangiophyceae</taxon>
        <taxon>Porphyridiales</taxon>
        <taxon>Porphyridiaceae</taxon>
        <taxon>Porphyridium</taxon>
    </lineage>
</organism>
<dbReference type="AlphaFoldDB" id="A0A5J4YLJ5"/>
<feature type="domain" description="ABM" evidence="3">
    <location>
        <begin position="415"/>
        <end position="507"/>
    </location>
</feature>
<dbReference type="InterPro" id="IPR029056">
    <property type="entry name" value="Ribokinase-like"/>
</dbReference>
<dbReference type="SUPFAM" id="SSF53613">
    <property type="entry name" value="Ribokinase-like"/>
    <property type="match status" value="1"/>
</dbReference>
<gene>
    <name evidence="4" type="ORF">FVE85_8344</name>
</gene>
<dbReference type="GO" id="GO:0016301">
    <property type="term" value="F:kinase activity"/>
    <property type="evidence" value="ECO:0007669"/>
    <property type="project" value="UniProtKB-KW"/>
</dbReference>